<sequence length="347" mass="39298">MKKLLLTTFFCLYIFCVHAQCNISPFIQQNYELDAKLLVLREISNDDNDPDRHNPFLSQSRVDGYLEKLSGIYENLNNEPEIDSLFNEFQFHVNKFLIRYKRIQFRVDTNVSWVQNLKDTGMTNVTTIDNFLNQYQFSVQQFTDITSGTHAGKTSFVLNTAFDALNVKAIEDDFYNTSPAEIEIINGGTMFENPCNYTGILYVIPDTNSLGDMYDVSKCDIYAPGPNSNGAFTFVLGAFCPDSVVTQMRYVTISNDCSQINFSRTLSIEEAELTNVSIYPNPASSVLNIQGIANIKTIEAHNIQGKKVAISPNNFTQIDISSLQNGIYFLKVVDDQNRSVIKKFIKQ</sequence>
<accession>A9DN14</accession>
<feature type="signal peptide" evidence="2">
    <location>
        <begin position="1"/>
        <end position="19"/>
    </location>
</feature>
<dbReference type="HOGENOM" id="CLU_798727_0_0_10"/>
<keyword evidence="1 2" id="KW-0732">Signal</keyword>
<dbReference type="NCBIfam" id="TIGR04183">
    <property type="entry name" value="Por_Secre_tail"/>
    <property type="match status" value="1"/>
</dbReference>
<dbReference type="RefSeq" id="WP_007096145.1">
    <property type="nucleotide sequence ID" value="NZ_CP142125.1"/>
</dbReference>
<evidence type="ECO:0000313" key="4">
    <source>
        <dbReference type="EMBL" id="EDP97092.1"/>
    </source>
</evidence>
<dbReference type="OrthoDB" id="1428228at2"/>
<comment type="caution">
    <text evidence="4">The sequence shown here is derived from an EMBL/GenBank/DDBJ whole genome shotgun (WGS) entry which is preliminary data.</text>
</comment>
<dbReference type="Pfam" id="PF18962">
    <property type="entry name" value="Por_Secre_tail"/>
    <property type="match status" value="1"/>
</dbReference>
<organism evidence="4 5">
    <name type="scientific">Kordia algicida OT-1</name>
    <dbReference type="NCBI Taxonomy" id="391587"/>
    <lineage>
        <taxon>Bacteria</taxon>
        <taxon>Pseudomonadati</taxon>
        <taxon>Bacteroidota</taxon>
        <taxon>Flavobacteriia</taxon>
        <taxon>Flavobacteriales</taxon>
        <taxon>Flavobacteriaceae</taxon>
        <taxon>Kordia</taxon>
    </lineage>
</organism>
<evidence type="ECO:0000313" key="5">
    <source>
        <dbReference type="Proteomes" id="UP000002945"/>
    </source>
</evidence>
<name>A9DN14_9FLAO</name>
<reference evidence="4 5" key="1">
    <citation type="journal article" date="2011" name="J. Bacteriol.">
        <title>Genome sequence of the algicidal bacterium Kordia algicida OT-1.</title>
        <authorList>
            <person name="Lee H.S."/>
            <person name="Kang S.G."/>
            <person name="Kwon K.K."/>
            <person name="Lee J.H."/>
            <person name="Kim S.J."/>
        </authorList>
    </citation>
    <scope>NUCLEOTIDE SEQUENCE [LARGE SCALE GENOMIC DNA]</scope>
    <source>
        <strain evidence="4 5">OT-1</strain>
    </source>
</reference>
<gene>
    <name evidence="4" type="ORF">KAOT1_18057</name>
</gene>
<dbReference type="EMBL" id="ABIB01000002">
    <property type="protein sequence ID" value="EDP97092.1"/>
    <property type="molecule type" value="Genomic_DNA"/>
</dbReference>
<dbReference type="Proteomes" id="UP000002945">
    <property type="component" value="Unassembled WGS sequence"/>
</dbReference>
<dbReference type="AlphaFoldDB" id="A9DN14"/>
<dbReference type="STRING" id="391587.KAOT1_18057"/>
<dbReference type="InterPro" id="IPR026444">
    <property type="entry name" value="Secre_tail"/>
</dbReference>
<feature type="chain" id="PRO_5002737425" description="Secretion system C-terminal sorting domain-containing protein" evidence="2">
    <location>
        <begin position="20"/>
        <end position="347"/>
    </location>
</feature>
<keyword evidence="5" id="KW-1185">Reference proteome</keyword>
<evidence type="ECO:0000256" key="1">
    <source>
        <dbReference type="ARBA" id="ARBA00022729"/>
    </source>
</evidence>
<evidence type="ECO:0000256" key="2">
    <source>
        <dbReference type="SAM" id="SignalP"/>
    </source>
</evidence>
<proteinExistence type="predicted"/>
<dbReference type="eggNOG" id="COG1974">
    <property type="taxonomic scope" value="Bacteria"/>
</dbReference>
<feature type="domain" description="Secretion system C-terminal sorting" evidence="3">
    <location>
        <begin position="278"/>
        <end position="345"/>
    </location>
</feature>
<evidence type="ECO:0000259" key="3">
    <source>
        <dbReference type="Pfam" id="PF18962"/>
    </source>
</evidence>
<protein>
    <recommendedName>
        <fullName evidence="3">Secretion system C-terminal sorting domain-containing protein</fullName>
    </recommendedName>
</protein>